<evidence type="ECO:0000256" key="1">
    <source>
        <dbReference type="SAM" id="MobiDB-lite"/>
    </source>
</evidence>
<name>A0A518H4K6_9BACT</name>
<accession>A0A518H4K6</accession>
<feature type="compositionally biased region" description="Basic and acidic residues" evidence="1">
    <location>
        <begin position="1"/>
        <end position="12"/>
    </location>
</feature>
<organism evidence="2 3">
    <name type="scientific">Tautonia plasticadhaerens</name>
    <dbReference type="NCBI Taxonomy" id="2527974"/>
    <lineage>
        <taxon>Bacteria</taxon>
        <taxon>Pseudomonadati</taxon>
        <taxon>Planctomycetota</taxon>
        <taxon>Planctomycetia</taxon>
        <taxon>Isosphaerales</taxon>
        <taxon>Isosphaeraceae</taxon>
        <taxon>Tautonia</taxon>
    </lineage>
</organism>
<keyword evidence="3" id="KW-1185">Reference proteome</keyword>
<protein>
    <submittedName>
        <fullName evidence="2">Uncharacterized protein</fullName>
    </submittedName>
</protein>
<feature type="region of interest" description="Disordered" evidence="1">
    <location>
        <begin position="1"/>
        <end position="49"/>
    </location>
</feature>
<dbReference type="Proteomes" id="UP000317835">
    <property type="component" value="Chromosome"/>
</dbReference>
<dbReference type="AlphaFoldDB" id="A0A518H4K6"/>
<gene>
    <name evidence="2" type="ORF">ElP_36800</name>
</gene>
<dbReference type="EMBL" id="CP036426">
    <property type="protein sequence ID" value="QDV35772.1"/>
    <property type="molecule type" value="Genomic_DNA"/>
</dbReference>
<reference evidence="2 3" key="1">
    <citation type="submission" date="2019-02" db="EMBL/GenBank/DDBJ databases">
        <title>Deep-cultivation of Planctomycetes and their phenomic and genomic characterization uncovers novel biology.</title>
        <authorList>
            <person name="Wiegand S."/>
            <person name="Jogler M."/>
            <person name="Boedeker C."/>
            <person name="Pinto D."/>
            <person name="Vollmers J."/>
            <person name="Rivas-Marin E."/>
            <person name="Kohn T."/>
            <person name="Peeters S.H."/>
            <person name="Heuer A."/>
            <person name="Rast P."/>
            <person name="Oberbeckmann S."/>
            <person name="Bunk B."/>
            <person name="Jeske O."/>
            <person name="Meyerdierks A."/>
            <person name="Storesund J.E."/>
            <person name="Kallscheuer N."/>
            <person name="Luecker S."/>
            <person name="Lage O.M."/>
            <person name="Pohl T."/>
            <person name="Merkel B.J."/>
            <person name="Hornburger P."/>
            <person name="Mueller R.-W."/>
            <person name="Bruemmer F."/>
            <person name="Labrenz M."/>
            <person name="Spormann A.M."/>
            <person name="Op den Camp H."/>
            <person name="Overmann J."/>
            <person name="Amann R."/>
            <person name="Jetten M.S.M."/>
            <person name="Mascher T."/>
            <person name="Medema M.H."/>
            <person name="Devos D.P."/>
            <person name="Kaster A.-K."/>
            <person name="Ovreas L."/>
            <person name="Rohde M."/>
            <person name="Galperin M.Y."/>
            <person name="Jogler C."/>
        </authorList>
    </citation>
    <scope>NUCLEOTIDE SEQUENCE [LARGE SCALE GENOMIC DNA]</scope>
    <source>
        <strain evidence="2 3">ElP</strain>
    </source>
</reference>
<evidence type="ECO:0000313" key="3">
    <source>
        <dbReference type="Proteomes" id="UP000317835"/>
    </source>
</evidence>
<evidence type="ECO:0000313" key="2">
    <source>
        <dbReference type="EMBL" id="QDV35772.1"/>
    </source>
</evidence>
<proteinExistence type="predicted"/>
<sequence length="136" mass="15712">MDPIRPDPKQFEANRPVSTSSNYDLAPAETAPARSLVPKNPSYPQRVHVSQRPELEATLRRWDARIAEARRKLDVLGQSAERPKYDRLYAQMLGARDQLSEAVRRMPMEAGYLFEEDEHKLHEAVAALERLFRKWG</sequence>
<dbReference type="KEGG" id="tpla:ElP_36800"/>